<accession>A0A8X6WUW7</accession>
<organism evidence="2 3">
    <name type="scientific">Trichonephila inaurata madagascariensis</name>
    <dbReference type="NCBI Taxonomy" id="2747483"/>
    <lineage>
        <taxon>Eukaryota</taxon>
        <taxon>Metazoa</taxon>
        <taxon>Ecdysozoa</taxon>
        <taxon>Arthropoda</taxon>
        <taxon>Chelicerata</taxon>
        <taxon>Arachnida</taxon>
        <taxon>Araneae</taxon>
        <taxon>Araneomorphae</taxon>
        <taxon>Entelegynae</taxon>
        <taxon>Araneoidea</taxon>
        <taxon>Nephilidae</taxon>
        <taxon>Trichonephila</taxon>
        <taxon>Trichonephila inaurata</taxon>
    </lineage>
</organism>
<gene>
    <name evidence="2" type="ORF">TNIN_17841</name>
</gene>
<sequence>VSSVAKQTVQGDALPPQRQGSPKGSSTQD</sequence>
<evidence type="ECO:0000313" key="2">
    <source>
        <dbReference type="EMBL" id="GFY40874.1"/>
    </source>
</evidence>
<feature type="region of interest" description="Disordered" evidence="1">
    <location>
        <begin position="1"/>
        <end position="29"/>
    </location>
</feature>
<keyword evidence="3" id="KW-1185">Reference proteome</keyword>
<name>A0A8X6WUW7_9ARAC</name>
<evidence type="ECO:0000256" key="1">
    <source>
        <dbReference type="SAM" id="MobiDB-lite"/>
    </source>
</evidence>
<proteinExistence type="predicted"/>
<reference evidence="2" key="1">
    <citation type="submission" date="2020-08" db="EMBL/GenBank/DDBJ databases">
        <title>Multicomponent nature underlies the extraordinary mechanical properties of spider dragline silk.</title>
        <authorList>
            <person name="Kono N."/>
            <person name="Nakamura H."/>
            <person name="Mori M."/>
            <person name="Yoshida Y."/>
            <person name="Ohtoshi R."/>
            <person name="Malay A.D."/>
            <person name="Moran D.A.P."/>
            <person name="Tomita M."/>
            <person name="Numata K."/>
            <person name="Arakawa K."/>
        </authorList>
    </citation>
    <scope>NUCLEOTIDE SEQUENCE</scope>
</reference>
<comment type="caution">
    <text evidence="2">The sequence shown here is derived from an EMBL/GenBank/DDBJ whole genome shotgun (WGS) entry which is preliminary data.</text>
</comment>
<protein>
    <submittedName>
        <fullName evidence="2">Uncharacterized protein</fullName>
    </submittedName>
</protein>
<feature type="compositionally biased region" description="Polar residues" evidence="1">
    <location>
        <begin position="18"/>
        <end position="29"/>
    </location>
</feature>
<dbReference type="EMBL" id="BMAV01002155">
    <property type="protein sequence ID" value="GFY40874.1"/>
    <property type="molecule type" value="Genomic_DNA"/>
</dbReference>
<evidence type="ECO:0000313" key="3">
    <source>
        <dbReference type="Proteomes" id="UP000886998"/>
    </source>
</evidence>
<feature type="non-terminal residue" evidence="2">
    <location>
        <position position="1"/>
    </location>
</feature>
<feature type="compositionally biased region" description="Polar residues" evidence="1">
    <location>
        <begin position="1"/>
        <end position="10"/>
    </location>
</feature>
<dbReference type="AlphaFoldDB" id="A0A8X6WUW7"/>
<dbReference type="Proteomes" id="UP000886998">
    <property type="component" value="Unassembled WGS sequence"/>
</dbReference>